<dbReference type="Proteomes" id="UP001058003">
    <property type="component" value="Chromosome"/>
</dbReference>
<evidence type="ECO:0000256" key="2">
    <source>
        <dbReference type="ARBA" id="ARBA00022741"/>
    </source>
</evidence>
<dbReference type="NCBIfam" id="NF005543">
    <property type="entry name" value="PRK07206.1"/>
    <property type="match status" value="1"/>
</dbReference>
<evidence type="ECO:0000313" key="6">
    <source>
        <dbReference type="EMBL" id="UWZ59210.1"/>
    </source>
</evidence>
<evidence type="ECO:0000313" key="7">
    <source>
        <dbReference type="Proteomes" id="UP001058003"/>
    </source>
</evidence>
<dbReference type="KEGG" id="daur:Daura_25460"/>
<dbReference type="GO" id="GO:0016874">
    <property type="term" value="F:ligase activity"/>
    <property type="evidence" value="ECO:0007669"/>
    <property type="project" value="UniProtKB-KW"/>
</dbReference>
<evidence type="ECO:0000256" key="1">
    <source>
        <dbReference type="ARBA" id="ARBA00022598"/>
    </source>
</evidence>
<dbReference type="OrthoDB" id="24041at2"/>
<dbReference type="Gene3D" id="3.30.470.20">
    <property type="entry name" value="ATP-grasp fold, B domain"/>
    <property type="match status" value="1"/>
</dbReference>
<organism evidence="6 7">
    <name type="scientific">Dactylosporangium aurantiacum</name>
    <dbReference type="NCBI Taxonomy" id="35754"/>
    <lineage>
        <taxon>Bacteria</taxon>
        <taxon>Bacillati</taxon>
        <taxon>Actinomycetota</taxon>
        <taxon>Actinomycetes</taxon>
        <taxon>Micromonosporales</taxon>
        <taxon>Micromonosporaceae</taxon>
        <taxon>Dactylosporangium</taxon>
    </lineage>
</organism>
<gene>
    <name evidence="6" type="ORF">Daura_25460</name>
</gene>
<feature type="domain" description="ATP-grasp" evidence="5">
    <location>
        <begin position="116"/>
        <end position="316"/>
    </location>
</feature>
<dbReference type="PANTHER" id="PTHR43585:SF2">
    <property type="entry name" value="ATP-GRASP ENZYME FSQD"/>
    <property type="match status" value="1"/>
</dbReference>
<keyword evidence="7" id="KW-1185">Reference proteome</keyword>
<dbReference type="PROSITE" id="PS50975">
    <property type="entry name" value="ATP_GRASP"/>
    <property type="match status" value="1"/>
</dbReference>
<dbReference type="InterPro" id="IPR011761">
    <property type="entry name" value="ATP-grasp"/>
</dbReference>
<dbReference type="EMBL" id="CP073767">
    <property type="protein sequence ID" value="UWZ59210.1"/>
    <property type="molecule type" value="Genomic_DNA"/>
</dbReference>
<dbReference type="SUPFAM" id="SSF56059">
    <property type="entry name" value="Glutathione synthetase ATP-binding domain-like"/>
    <property type="match status" value="1"/>
</dbReference>
<name>A0A9Q9ISM5_9ACTN</name>
<evidence type="ECO:0000256" key="4">
    <source>
        <dbReference type="PROSITE-ProRule" id="PRU00409"/>
    </source>
</evidence>
<keyword evidence="1" id="KW-0436">Ligase</keyword>
<dbReference type="GO" id="GO:0046872">
    <property type="term" value="F:metal ion binding"/>
    <property type="evidence" value="ECO:0007669"/>
    <property type="project" value="InterPro"/>
</dbReference>
<sequence length="420" mass="45583">MDRPVVVLAEPFSSASLIPAALREAGITPVALIDPSVAGIGVLTAFRDDEYAAVIEHHGDDAATAERIRALGTVVGVVPGTDRIEGLCGRLGQILTPDRINVPELAAARRNKYLSHQAVAAHGLDIIKQTYAADHAEIAAWIEREGLAGRDLVVKPATSAGTDGVGFALGGKGWQDLVDGLLGTVNRYGAVNDKVLVQEYITGMEYAIDTVSYEGRHSLTDITRYRKVQNANGWAIYDNVEWLPYDLDEYGHVLDYTFGCLDAVGFRFWAAHTEVMDTEHGMRLVEINPRPAGAMKPLCSEVATAGESSQVSRIVDICAGRGAGLPPGFNLHQRVMAVFLIAETSGVVRNAEIFDRARDLPSYNRPVFLVRTGDRVEATTDLVSSMTMGYILLAHDDVEQVYADREAIRALEKELVIEPD</sequence>
<dbReference type="PANTHER" id="PTHR43585">
    <property type="entry name" value="FUMIPYRROLE BIOSYNTHESIS PROTEIN C"/>
    <property type="match status" value="1"/>
</dbReference>
<dbReference type="GO" id="GO:0005524">
    <property type="term" value="F:ATP binding"/>
    <property type="evidence" value="ECO:0007669"/>
    <property type="project" value="UniProtKB-UniRule"/>
</dbReference>
<keyword evidence="2 4" id="KW-0547">Nucleotide-binding</keyword>
<proteinExistence type="predicted"/>
<dbReference type="InterPro" id="IPR052032">
    <property type="entry name" value="ATP-dep_AA_Ligase"/>
</dbReference>
<dbReference type="AlphaFoldDB" id="A0A9Q9ISM5"/>
<keyword evidence="3 4" id="KW-0067">ATP-binding</keyword>
<reference evidence="6" key="1">
    <citation type="submission" date="2021-04" db="EMBL/GenBank/DDBJ databases">
        <title>Dactylosporangium aurantiacum NRRL B-8018 full assembly.</title>
        <authorList>
            <person name="Hartkoorn R.C."/>
            <person name="Beaudoing E."/>
            <person name="Hot D."/>
        </authorList>
    </citation>
    <scope>NUCLEOTIDE SEQUENCE</scope>
    <source>
        <strain evidence="6">NRRL B-8018</strain>
    </source>
</reference>
<protein>
    <submittedName>
        <fullName evidence="6">ATP-grasp domain-containing protein</fullName>
    </submittedName>
</protein>
<dbReference type="Pfam" id="PF13535">
    <property type="entry name" value="ATP-grasp_4"/>
    <property type="match status" value="1"/>
</dbReference>
<accession>A0A9Q9ISM5</accession>
<evidence type="ECO:0000259" key="5">
    <source>
        <dbReference type="PROSITE" id="PS50975"/>
    </source>
</evidence>
<dbReference type="RefSeq" id="WP_033362113.1">
    <property type="nucleotide sequence ID" value="NZ_CP073767.1"/>
</dbReference>
<evidence type="ECO:0000256" key="3">
    <source>
        <dbReference type="ARBA" id="ARBA00022840"/>
    </source>
</evidence>